<organism evidence="2 3">
    <name type="scientific">Paenibacillus aurantius</name>
    <dbReference type="NCBI Taxonomy" id="2918900"/>
    <lineage>
        <taxon>Bacteria</taxon>
        <taxon>Bacillati</taxon>
        <taxon>Bacillota</taxon>
        <taxon>Bacilli</taxon>
        <taxon>Bacillales</taxon>
        <taxon>Paenibacillaceae</taxon>
        <taxon>Paenibacillus</taxon>
    </lineage>
</organism>
<evidence type="ECO:0000313" key="2">
    <source>
        <dbReference type="EMBL" id="WNQ09895.1"/>
    </source>
</evidence>
<dbReference type="Gene3D" id="3.40.50.1110">
    <property type="entry name" value="SGNH hydrolase"/>
    <property type="match status" value="1"/>
</dbReference>
<protein>
    <recommendedName>
        <fullName evidence="1">SGNH hydrolase-type esterase domain-containing protein</fullName>
    </recommendedName>
</protein>
<reference evidence="2 3" key="1">
    <citation type="submission" date="2022-02" db="EMBL/GenBank/DDBJ databases">
        <title>Paenibacillus sp. MBLB1776 Whole Genome Shotgun Sequencing.</title>
        <authorList>
            <person name="Hwang C.Y."/>
            <person name="Cho E.-S."/>
            <person name="Seo M.-J."/>
        </authorList>
    </citation>
    <scope>NUCLEOTIDE SEQUENCE [LARGE SCALE GENOMIC DNA]</scope>
    <source>
        <strain evidence="2 3">MBLB1776</strain>
    </source>
</reference>
<dbReference type="RefSeq" id="WP_315603668.1">
    <property type="nucleotide sequence ID" value="NZ_CP130318.1"/>
</dbReference>
<dbReference type="EMBL" id="CP130318">
    <property type="protein sequence ID" value="WNQ09895.1"/>
    <property type="molecule type" value="Genomic_DNA"/>
</dbReference>
<dbReference type="SUPFAM" id="SSF52266">
    <property type="entry name" value="SGNH hydrolase"/>
    <property type="match status" value="1"/>
</dbReference>
<dbReference type="InterPro" id="IPR036514">
    <property type="entry name" value="SGNH_hydro_sf"/>
</dbReference>
<gene>
    <name evidence="2" type="ORF">MJA45_20040</name>
</gene>
<sequence length="520" mass="58434">MANGIRITLKEAVEVELTPPGSRILTNQRYTLHGEARTVPGGWNGEGIRGSGGEPYQRMVPGSLRVYGEDRQPCYRENVDYVVDWYMGTIKRNPEGSLRDGQLLSLDYQVWLCRYDTIVILRNGEIQVIEGMTEPYESRELLLPDPPAVTEGVPLANVFLGWGQQEIHDGQVSVELYSGGNHNGKPPAITGRFEDMMPRDYYVEILDVSSEDPTFTVRMAMSGEDYGTGQQLEAASLRWSEPVLFSLEDQVPLMVPSAYGKGVDWGLAVSFASLEGLPERGACYKISAKPHMLMDRRTSPRDPLHFIERERFPHLAPVMERMRNGQPVRIAFYGESTTRSGRWPYEVAHALRTQFPACALYTSNVAVSGESSMRGIARLQDEVLSLKPDLVMIEYFINDGYSGETEASERSLRAIIEGCRRAGACCLLLTNNGRNPIFSESGSRRETYRVHEQMKRIAQETQIAFVGGYSYFFQLHLYGRYFLTELKGNMLNHPYGNVDPGWGSFDRVLADAILKGMDSC</sequence>
<dbReference type="KEGG" id="paun:MJA45_20040"/>
<dbReference type="InterPro" id="IPR013830">
    <property type="entry name" value="SGNH_hydro"/>
</dbReference>
<dbReference type="Pfam" id="PF13472">
    <property type="entry name" value="Lipase_GDSL_2"/>
    <property type="match status" value="1"/>
</dbReference>
<name>A0AA96RBX8_9BACL</name>
<evidence type="ECO:0000259" key="1">
    <source>
        <dbReference type="Pfam" id="PF13472"/>
    </source>
</evidence>
<keyword evidence="3" id="KW-1185">Reference proteome</keyword>
<evidence type="ECO:0000313" key="3">
    <source>
        <dbReference type="Proteomes" id="UP001305702"/>
    </source>
</evidence>
<feature type="domain" description="SGNH hydrolase-type esterase" evidence="1">
    <location>
        <begin position="334"/>
        <end position="470"/>
    </location>
</feature>
<dbReference type="AlphaFoldDB" id="A0AA96RBX8"/>
<accession>A0AA96RBX8</accession>
<proteinExistence type="predicted"/>
<dbReference type="Proteomes" id="UP001305702">
    <property type="component" value="Chromosome"/>
</dbReference>